<dbReference type="PROSITE" id="PS00061">
    <property type="entry name" value="ADH_SHORT"/>
    <property type="match status" value="1"/>
</dbReference>
<dbReference type="PRINTS" id="PR00081">
    <property type="entry name" value="GDHRDH"/>
</dbReference>
<dbReference type="Pfam" id="PF00106">
    <property type="entry name" value="adh_short"/>
    <property type="match status" value="1"/>
</dbReference>
<reference evidence="3 4" key="1">
    <citation type="submission" date="2019-09" db="EMBL/GenBank/DDBJ databases">
        <authorList>
            <person name="Depoorter E."/>
        </authorList>
    </citation>
    <scope>NUCLEOTIDE SEQUENCE [LARGE SCALE GENOMIC DNA]</scope>
    <source>
        <strain evidence="3">R-71033</strain>
    </source>
</reference>
<dbReference type="AlphaFoldDB" id="A0A6P3BV76"/>
<dbReference type="FunFam" id="3.40.50.720:FF:000084">
    <property type="entry name" value="Short-chain dehydrogenase reductase"/>
    <property type="match status" value="1"/>
</dbReference>
<organism evidence="3 4">
    <name type="scientific">Burkholderia contaminans</name>
    <dbReference type="NCBI Taxonomy" id="488447"/>
    <lineage>
        <taxon>Bacteria</taxon>
        <taxon>Pseudomonadati</taxon>
        <taxon>Pseudomonadota</taxon>
        <taxon>Betaproteobacteria</taxon>
        <taxon>Burkholderiales</taxon>
        <taxon>Burkholderiaceae</taxon>
        <taxon>Burkholderia</taxon>
        <taxon>Burkholderia cepacia complex</taxon>
    </lineage>
</organism>
<comment type="similarity">
    <text evidence="1 2">Belongs to the short-chain dehydrogenases/reductases (SDR) family.</text>
</comment>
<dbReference type="InterPro" id="IPR020904">
    <property type="entry name" value="Sc_DH/Rdtase_CS"/>
</dbReference>
<dbReference type="PANTHER" id="PTHR42879">
    <property type="entry name" value="3-OXOACYL-(ACYL-CARRIER-PROTEIN) REDUCTASE"/>
    <property type="match status" value="1"/>
</dbReference>
<dbReference type="EMBL" id="CABVQS010000049">
    <property type="protein sequence ID" value="VWD64162.1"/>
    <property type="molecule type" value="Genomic_DNA"/>
</dbReference>
<evidence type="ECO:0000256" key="2">
    <source>
        <dbReference type="RuleBase" id="RU000363"/>
    </source>
</evidence>
<protein>
    <submittedName>
        <fullName evidence="3">Acetoin dehydrogenase</fullName>
    </submittedName>
</protein>
<dbReference type="InterPro" id="IPR002347">
    <property type="entry name" value="SDR_fam"/>
</dbReference>
<dbReference type="Gene3D" id="3.40.50.720">
    <property type="entry name" value="NAD(P)-binding Rossmann-like Domain"/>
    <property type="match status" value="1"/>
</dbReference>
<gene>
    <name evidence="3" type="ORF">BCO71033_07046</name>
</gene>
<evidence type="ECO:0000256" key="1">
    <source>
        <dbReference type="ARBA" id="ARBA00006484"/>
    </source>
</evidence>
<dbReference type="PANTHER" id="PTHR42879:SF2">
    <property type="entry name" value="3-OXOACYL-[ACYL-CARRIER-PROTEIN] REDUCTASE FABG"/>
    <property type="match status" value="1"/>
</dbReference>
<dbReference type="GO" id="GO:0032787">
    <property type="term" value="P:monocarboxylic acid metabolic process"/>
    <property type="evidence" value="ECO:0007669"/>
    <property type="project" value="UniProtKB-ARBA"/>
</dbReference>
<evidence type="ECO:0000313" key="3">
    <source>
        <dbReference type="EMBL" id="VWD64162.1"/>
    </source>
</evidence>
<accession>A0A6P3BV76</accession>
<evidence type="ECO:0000313" key="4">
    <source>
        <dbReference type="Proteomes" id="UP000494109"/>
    </source>
</evidence>
<name>A0A6P3BV76_9BURK</name>
<dbReference type="RefSeq" id="WP_174948365.1">
    <property type="nucleotide sequence ID" value="NZ_CABVQS010000049.1"/>
</dbReference>
<dbReference type="NCBIfam" id="NF005559">
    <property type="entry name" value="PRK07231.1"/>
    <property type="match status" value="1"/>
</dbReference>
<dbReference type="InterPro" id="IPR050259">
    <property type="entry name" value="SDR"/>
</dbReference>
<dbReference type="SUPFAM" id="SSF51735">
    <property type="entry name" value="NAD(P)-binding Rossmann-fold domains"/>
    <property type="match status" value="1"/>
</dbReference>
<dbReference type="Proteomes" id="UP000494109">
    <property type="component" value="Unassembled WGS sequence"/>
</dbReference>
<proteinExistence type="inferred from homology"/>
<dbReference type="PRINTS" id="PR00080">
    <property type="entry name" value="SDRFAMILY"/>
</dbReference>
<sequence>MELKDKVALVTGGGSGIGAEIARQLAGAGAAVVISDINLDAAEAVKSGIIGQGYKAIAVEHDVTSATSALELVDKAEADLGAIDILVNNAGVSGNSTFLEMTEEEWDRVLNVNLKGHFLTTRAVLPGMVARSYGRVINMSSICGKQGYPNIAHYCSSKFAIIGFTQSLAKEFAASGITVNSICPGIIDTPINQHVVGRIASDAGVSRDSAWLDLVSNIPQGHPQTCLDVARMTLYLASDWAANMTGGSYHVDGGCAMT</sequence>
<dbReference type="NCBIfam" id="NF009466">
    <property type="entry name" value="PRK12826.1-2"/>
    <property type="match status" value="1"/>
</dbReference>
<dbReference type="InterPro" id="IPR036291">
    <property type="entry name" value="NAD(P)-bd_dom_sf"/>
</dbReference>